<name>A0A8X6Q2Y9_NEPPI</name>
<dbReference type="Proteomes" id="UP000887013">
    <property type="component" value="Unassembled WGS sequence"/>
</dbReference>
<keyword evidence="3" id="KW-1185">Reference proteome</keyword>
<feature type="compositionally biased region" description="Basic and acidic residues" evidence="1">
    <location>
        <begin position="8"/>
        <end position="17"/>
    </location>
</feature>
<feature type="region of interest" description="Disordered" evidence="1">
    <location>
        <begin position="1"/>
        <end position="32"/>
    </location>
</feature>
<proteinExistence type="predicted"/>
<feature type="region of interest" description="Disordered" evidence="1">
    <location>
        <begin position="76"/>
        <end position="108"/>
    </location>
</feature>
<evidence type="ECO:0000313" key="2">
    <source>
        <dbReference type="EMBL" id="GFT97642.1"/>
    </source>
</evidence>
<comment type="caution">
    <text evidence="2">The sequence shown here is derived from an EMBL/GenBank/DDBJ whole genome shotgun (WGS) entry which is preliminary data.</text>
</comment>
<gene>
    <name evidence="2" type="ORF">NPIL_237411</name>
</gene>
<reference evidence="2" key="1">
    <citation type="submission" date="2020-08" db="EMBL/GenBank/DDBJ databases">
        <title>Multicomponent nature underlies the extraordinary mechanical properties of spider dragline silk.</title>
        <authorList>
            <person name="Kono N."/>
            <person name="Nakamura H."/>
            <person name="Mori M."/>
            <person name="Yoshida Y."/>
            <person name="Ohtoshi R."/>
            <person name="Malay A.D."/>
            <person name="Moran D.A.P."/>
            <person name="Tomita M."/>
            <person name="Numata K."/>
            <person name="Arakawa K."/>
        </authorList>
    </citation>
    <scope>NUCLEOTIDE SEQUENCE</scope>
</reference>
<dbReference type="AlphaFoldDB" id="A0A8X6Q2Y9"/>
<sequence length="211" mass="24277">MSSIGRGGESDRSRDGYEPSNSSEGFSFAPPSRKKKLLDRYLVESIPPPPFCSVFWTTPSTRKNKEFASKPIRKNTTYADVCNPDNENQENPENQEKPIRNIPTQENQKSESFTFLEAVKEIQDLFRAFPTLLESYFFIKNYQQKPSRKLSQAHNQSEASILSETPATTNRKPSYHQTFARLSLTHFNDSEYKEPALPYKNTNLEFKAYQG</sequence>
<evidence type="ECO:0000256" key="1">
    <source>
        <dbReference type="SAM" id="MobiDB-lite"/>
    </source>
</evidence>
<accession>A0A8X6Q2Y9</accession>
<feature type="region of interest" description="Disordered" evidence="1">
    <location>
        <begin position="149"/>
        <end position="173"/>
    </location>
</feature>
<dbReference type="EMBL" id="BMAW01075578">
    <property type="protein sequence ID" value="GFT97642.1"/>
    <property type="molecule type" value="Genomic_DNA"/>
</dbReference>
<evidence type="ECO:0000313" key="3">
    <source>
        <dbReference type="Proteomes" id="UP000887013"/>
    </source>
</evidence>
<protein>
    <submittedName>
        <fullName evidence="2">Uncharacterized protein</fullName>
    </submittedName>
</protein>
<organism evidence="2 3">
    <name type="scientific">Nephila pilipes</name>
    <name type="common">Giant wood spider</name>
    <name type="synonym">Nephila maculata</name>
    <dbReference type="NCBI Taxonomy" id="299642"/>
    <lineage>
        <taxon>Eukaryota</taxon>
        <taxon>Metazoa</taxon>
        <taxon>Ecdysozoa</taxon>
        <taxon>Arthropoda</taxon>
        <taxon>Chelicerata</taxon>
        <taxon>Arachnida</taxon>
        <taxon>Araneae</taxon>
        <taxon>Araneomorphae</taxon>
        <taxon>Entelegynae</taxon>
        <taxon>Araneoidea</taxon>
        <taxon>Nephilidae</taxon>
        <taxon>Nephila</taxon>
    </lineage>
</organism>
<feature type="compositionally biased region" description="Low complexity" evidence="1">
    <location>
        <begin position="83"/>
        <end position="92"/>
    </location>
</feature>